<keyword evidence="1" id="KW-0732">Signal</keyword>
<dbReference type="EMBL" id="JAYMYS010000008">
    <property type="protein sequence ID" value="KAK7384694.1"/>
    <property type="molecule type" value="Genomic_DNA"/>
</dbReference>
<gene>
    <name evidence="2" type="ORF">VNO78_30395</name>
</gene>
<dbReference type="Proteomes" id="UP001386955">
    <property type="component" value="Unassembled WGS sequence"/>
</dbReference>
<evidence type="ECO:0000256" key="1">
    <source>
        <dbReference type="SAM" id="SignalP"/>
    </source>
</evidence>
<name>A0AAN9RWI7_PSOTE</name>
<reference evidence="2 3" key="1">
    <citation type="submission" date="2024-01" db="EMBL/GenBank/DDBJ databases">
        <title>The genomes of 5 underutilized Papilionoideae crops provide insights into root nodulation and disease resistanc.</title>
        <authorList>
            <person name="Jiang F."/>
        </authorList>
    </citation>
    <scope>NUCLEOTIDE SEQUENCE [LARGE SCALE GENOMIC DNA]</scope>
    <source>
        <strain evidence="2">DUOXIRENSHENG_FW03</strain>
        <tissue evidence="2">Leaves</tissue>
    </source>
</reference>
<dbReference type="AlphaFoldDB" id="A0AAN9RWI7"/>
<accession>A0AAN9RWI7</accession>
<proteinExistence type="predicted"/>
<sequence length="135" mass="15065">MKPNLFMYGKFPLLWLSIAMAFNQQEPSLAVQDETMAWAHMRHHVQVQNTCTVTPKVSSQMIGDEWALNSAQVENGQMTTMEGSTVHMDSAVMGEEGLFEVLVECIEQMSKHMGGPIGKGRGGGERMRIKGLIYF</sequence>
<protein>
    <submittedName>
        <fullName evidence="2">Uncharacterized protein</fullName>
    </submittedName>
</protein>
<evidence type="ECO:0000313" key="2">
    <source>
        <dbReference type="EMBL" id="KAK7384694.1"/>
    </source>
</evidence>
<feature type="signal peptide" evidence="1">
    <location>
        <begin position="1"/>
        <end position="21"/>
    </location>
</feature>
<organism evidence="2 3">
    <name type="scientific">Psophocarpus tetragonolobus</name>
    <name type="common">Winged bean</name>
    <name type="synonym">Dolichos tetragonolobus</name>
    <dbReference type="NCBI Taxonomy" id="3891"/>
    <lineage>
        <taxon>Eukaryota</taxon>
        <taxon>Viridiplantae</taxon>
        <taxon>Streptophyta</taxon>
        <taxon>Embryophyta</taxon>
        <taxon>Tracheophyta</taxon>
        <taxon>Spermatophyta</taxon>
        <taxon>Magnoliopsida</taxon>
        <taxon>eudicotyledons</taxon>
        <taxon>Gunneridae</taxon>
        <taxon>Pentapetalae</taxon>
        <taxon>rosids</taxon>
        <taxon>fabids</taxon>
        <taxon>Fabales</taxon>
        <taxon>Fabaceae</taxon>
        <taxon>Papilionoideae</taxon>
        <taxon>50 kb inversion clade</taxon>
        <taxon>NPAAA clade</taxon>
        <taxon>indigoferoid/millettioid clade</taxon>
        <taxon>Phaseoleae</taxon>
        <taxon>Psophocarpus</taxon>
    </lineage>
</organism>
<keyword evidence="3" id="KW-1185">Reference proteome</keyword>
<evidence type="ECO:0000313" key="3">
    <source>
        <dbReference type="Proteomes" id="UP001386955"/>
    </source>
</evidence>
<feature type="chain" id="PRO_5042996064" evidence="1">
    <location>
        <begin position="22"/>
        <end position="135"/>
    </location>
</feature>
<comment type="caution">
    <text evidence="2">The sequence shown here is derived from an EMBL/GenBank/DDBJ whole genome shotgun (WGS) entry which is preliminary data.</text>
</comment>